<accession>A0A9D5NZH4</accession>
<dbReference type="Pfam" id="PF04230">
    <property type="entry name" value="PS_pyruv_trans"/>
    <property type="match status" value="1"/>
</dbReference>
<gene>
    <name evidence="2" type="ORF">E7101_05625</name>
</gene>
<comment type="caution">
    <text evidence="2">The sequence shown here is derived from an EMBL/GenBank/DDBJ whole genome shotgun (WGS) entry which is preliminary data.</text>
</comment>
<reference evidence="2" key="1">
    <citation type="submission" date="2019-04" db="EMBL/GenBank/DDBJ databases">
        <title>Evolution of Biomass-Degrading Anaerobic Consortia Revealed by Metagenomics.</title>
        <authorList>
            <person name="Peng X."/>
        </authorList>
    </citation>
    <scope>NUCLEOTIDE SEQUENCE</scope>
    <source>
        <strain evidence="2">SIG140</strain>
    </source>
</reference>
<feature type="domain" description="Polysaccharide pyruvyl transferase" evidence="1">
    <location>
        <begin position="13"/>
        <end position="285"/>
    </location>
</feature>
<evidence type="ECO:0000313" key="3">
    <source>
        <dbReference type="Proteomes" id="UP000806522"/>
    </source>
</evidence>
<keyword evidence="2" id="KW-0808">Transferase</keyword>
<organism evidence="2 3">
    <name type="scientific">Xylanibacter ruminicola</name>
    <name type="common">Prevotella ruminicola</name>
    <dbReference type="NCBI Taxonomy" id="839"/>
    <lineage>
        <taxon>Bacteria</taxon>
        <taxon>Pseudomonadati</taxon>
        <taxon>Bacteroidota</taxon>
        <taxon>Bacteroidia</taxon>
        <taxon>Bacteroidales</taxon>
        <taxon>Prevotellaceae</taxon>
        <taxon>Xylanibacter</taxon>
    </lineage>
</organism>
<evidence type="ECO:0000259" key="1">
    <source>
        <dbReference type="Pfam" id="PF04230"/>
    </source>
</evidence>
<dbReference type="InterPro" id="IPR007345">
    <property type="entry name" value="Polysacch_pyruvyl_Trfase"/>
</dbReference>
<dbReference type="EMBL" id="SUYC01000005">
    <property type="protein sequence ID" value="MBE6270415.1"/>
    <property type="molecule type" value="Genomic_DNA"/>
</dbReference>
<dbReference type="GO" id="GO:0016740">
    <property type="term" value="F:transferase activity"/>
    <property type="evidence" value="ECO:0007669"/>
    <property type="project" value="UniProtKB-KW"/>
</dbReference>
<name>A0A9D5NZH4_XYLRU</name>
<proteinExistence type="predicted"/>
<dbReference type="Proteomes" id="UP000806522">
    <property type="component" value="Unassembled WGS sequence"/>
</dbReference>
<protein>
    <submittedName>
        <fullName evidence="2">Polysaccharide pyruvyl transferase family protein</fullName>
    </submittedName>
</protein>
<sequence length="344" mass="39978">MNILIITVYNHDNCGSFYQAYALGQVLVQQGHNVSYLESPLVGKDYSRVYAVLKYIYKGDFKAIPYFLARRGKFKEAHKLLHVYNSPTDPTPEVVVIGSDTLWNHQKSFYRAMAEEYHGLSFPQSKAITYAISVANTSLGEYVNTITPFKDKINICHFLARDYHTKEIIDEAYGLQSEIVCDPTLLLHKEDYDIMARPVSKEKYLLLYYFREMTVSQKEYVKQFADNFKLKIVTFSVRKPWGDKILSASPYNFISWFKEAEYVLTDTFHGTAFSIIFGKRFAVYDENKNKVKELLLQYGLIQHLFKDFRDLCGTMELQNDAIENGVYEKIRENSLKLLYKAISD</sequence>
<dbReference type="AlphaFoldDB" id="A0A9D5NZH4"/>
<evidence type="ECO:0000313" key="2">
    <source>
        <dbReference type="EMBL" id="MBE6270415.1"/>
    </source>
</evidence>